<accession>E2ACX2</accession>
<name>E2ACX2_CAMFO</name>
<evidence type="ECO:0000313" key="1">
    <source>
        <dbReference type="EMBL" id="EFN68729.1"/>
    </source>
</evidence>
<gene>
    <name evidence="1" type="ORF">EAG_07977</name>
</gene>
<protein>
    <submittedName>
        <fullName evidence="1">Uncharacterized protein</fullName>
    </submittedName>
</protein>
<evidence type="ECO:0000313" key="2">
    <source>
        <dbReference type="Proteomes" id="UP000000311"/>
    </source>
</evidence>
<proteinExistence type="predicted"/>
<dbReference type="AlphaFoldDB" id="E2ACX2"/>
<dbReference type="Proteomes" id="UP000000311">
    <property type="component" value="Unassembled WGS sequence"/>
</dbReference>
<dbReference type="InParanoid" id="E2ACX2"/>
<dbReference type="EMBL" id="GL438586">
    <property type="protein sequence ID" value="EFN68729.1"/>
    <property type="molecule type" value="Genomic_DNA"/>
</dbReference>
<sequence length="231" mass="25831">MTSRKAVLPQQNSMMDRQPVTCTQALSSVEAGLLHVHNRTCAASYTGYTLELISIVTSHRSILINVGSSSGSILLVLTKAMGGFRGPVSSPWENEKHTHQHIQRWCEIDDNSRLLNHGCVRHRKACKSPAEKHGVRDVTIGSKRPEEEVYEIHYLLRGEVNRLVPTQRASQQPVGNLCARKKILQLTTANGTSATGNPINYICALRWRFLCATLLLKAKCHRKININIFQN</sequence>
<organism evidence="2">
    <name type="scientific">Camponotus floridanus</name>
    <name type="common">Florida carpenter ant</name>
    <dbReference type="NCBI Taxonomy" id="104421"/>
    <lineage>
        <taxon>Eukaryota</taxon>
        <taxon>Metazoa</taxon>
        <taxon>Ecdysozoa</taxon>
        <taxon>Arthropoda</taxon>
        <taxon>Hexapoda</taxon>
        <taxon>Insecta</taxon>
        <taxon>Pterygota</taxon>
        <taxon>Neoptera</taxon>
        <taxon>Endopterygota</taxon>
        <taxon>Hymenoptera</taxon>
        <taxon>Apocrita</taxon>
        <taxon>Aculeata</taxon>
        <taxon>Formicoidea</taxon>
        <taxon>Formicidae</taxon>
        <taxon>Formicinae</taxon>
        <taxon>Camponotus</taxon>
    </lineage>
</organism>
<keyword evidence="2" id="KW-1185">Reference proteome</keyword>
<reference evidence="1 2" key="1">
    <citation type="journal article" date="2010" name="Science">
        <title>Genomic comparison of the ants Camponotus floridanus and Harpegnathos saltator.</title>
        <authorList>
            <person name="Bonasio R."/>
            <person name="Zhang G."/>
            <person name="Ye C."/>
            <person name="Mutti N.S."/>
            <person name="Fang X."/>
            <person name="Qin N."/>
            <person name="Donahue G."/>
            <person name="Yang P."/>
            <person name="Li Q."/>
            <person name="Li C."/>
            <person name="Zhang P."/>
            <person name="Huang Z."/>
            <person name="Berger S.L."/>
            <person name="Reinberg D."/>
            <person name="Wang J."/>
            <person name="Liebig J."/>
        </authorList>
    </citation>
    <scope>NUCLEOTIDE SEQUENCE [LARGE SCALE GENOMIC DNA]</scope>
    <source>
        <strain evidence="2">C129</strain>
    </source>
</reference>